<dbReference type="PRINTS" id="PR01590">
    <property type="entry name" value="HTHFIS"/>
</dbReference>
<keyword evidence="6" id="KW-0597">Phosphoprotein</keyword>
<keyword evidence="3" id="KW-0805">Transcription regulation</keyword>
<keyword evidence="10" id="KW-1185">Reference proteome</keyword>
<protein>
    <submittedName>
        <fullName evidence="9">Sigma-54 dependent transcriptional regulator</fullName>
    </submittedName>
</protein>
<dbReference type="InterPro" id="IPR058031">
    <property type="entry name" value="AAA_lid_NorR"/>
</dbReference>
<dbReference type="PROSITE" id="PS00688">
    <property type="entry name" value="SIGMA54_INTERACT_3"/>
    <property type="match status" value="1"/>
</dbReference>
<dbReference type="Pfam" id="PF25601">
    <property type="entry name" value="AAA_lid_14"/>
    <property type="match status" value="1"/>
</dbReference>
<evidence type="ECO:0000256" key="5">
    <source>
        <dbReference type="ARBA" id="ARBA00023163"/>
    </source>
</evidence>
<feature type="domain" description="Sigma-54 factor interaction" evidence="7">
    <location>
        <begin position="152"/>
        <end position="372"/>
    </location>
</feature>
<dbReference type="InterPro" id="IPR025943">
    <property type="entry name" value="Sigma_54_int_dom_ATP-bd_2"/>
</dbReference>
<feature type="modified residue" description="4-aspartylphosphate" evidence="6">
    <location>
        <position position="60"/>
    </location>
</feature>
<dbReference type="CDD" id="cd00009">
    <property type="entry name" value="AAA"/>
    <property type="match status" value="1"/>
</dbReference>
<dbReference type="InterPro" id="IPR025944">
    <property type="entry name" value="Sigma_54_int_dom_CS"/>
</dbReference>
<dbReference type="PANTHER" id="PTHR32071">
    <property type="entry name" value="TRANSCRIPTIONAL REGULATORY PROTEIN"/>
    <property type="match status" value="1"/>
</dbReference>
<dbReference type="SUPFAM" id="SSF52540">
    <property type="entry name" value="P-loop containing nucleoside triphosphate hydrolases"/>
    <property type="match status" value="1"/>
</dbReference>
<accession>A0ABP7E9F2</accession>
<dbReference type="InterPro" id="IPR009057">
    <property type="entry name" value="Homeodomain-like_sf"/>
</dbReference>
<reference evidence="10" key="1">
    <citation type="journal article" date="2019" name="Int. J. Syst. Evol. Microbiol.">
        <title>The Global Catalogue of Microorganisms (GCM) 10K type strain sequencing project: providing services to taxonomists for standard genome sequencing and annotation.</title>
        <authorList>
            <consortium name="The Broad Institute Genomics Platform"/>
            <consortium name="The Broad Institute Genome Sequencing Center for Infectious Disease"/>
            <person name="Wu L."/>
            <person name="Ma J."/>
        </authorList>
    </citation>
    <scope>NUCLEOTIDE SEQUENCE [LARGE SCALE GENOMIC DNA]</scope>
    <source>
        <strain evidence="10">JCM 17329</strain>
    </source>
</reference>
<dbReference type="PANTHER" id="PTHR32071:SF21">
    <property type="entry name" value="TRANSCRIPTIONAL REGULATORY PROTEIN FLGR"/>
    <property type="match status" value="1"/>
</dbReference>
<evidence type="ECO:0000256" key="4">
    <source>
        <dbReference type="ARBA" id="ARBA00023125"/>
    </source>
</evidence>
<evidence type="ECO:0000256" key="1">
    <source>
        <dbReference type="ARBA" id="ARBA00022741"/>
    </source>
</evidence>
<proteinExistence type="predicted"/>
<dbReference type="InterPro" id="IPR002078">
    <property type="entry name" value="Sigma_54_int"/>
</dbReference>
<dbReference type="Gene3D" id="3.40.50.2300">
    <property type="match status" value="1"/>
</dbReference>
<dbReference type="Pfam" id="PF00158">
    <property type="entry name" value="Sigma54_activat"/>
    <property type="match status" value="1"/>
</dbReference>
<keyword evidence="5" id="KW-0804">Transcription</keyword>
<feature type="domain" description="Response regulatory" evidence="8">
    <location>
        <begin position="11"/>
        <end position="125"/>
    </location>
</feature>
<evidence type="ECO:0000259" key="8">
    <source>
        <dbReference type="PROSITE" id="PS50110"/>
    </source>
</evidence>
<organism evidence="9 10">
    <name type="scientific">Oceanisphaera sediminis</name>
    <dbReference type="NCBI Taxonomy" id="981381"/>
    <lineage>
        <taxon>Bacteria</taxon>
        <taxon>Pseudomonadati</taxon>
        <taxon>Pseudomonadota</taxon>
        <taxon>Gammaproteobacteria</taxon>
        <taxon>Aeromonadales</taxon>
        <taxon>Aeromonadaceae</taxon>
        <taxon>Oceanisphaera</taxon>
    </lineage>
</organism>
<dbReference type="RefSeq" id="WP_344965020.1">
    <property type="nucleotide sequence ID" value="NZ_BAABDS010000036.1"/>
</dbReference>
<dbReference type="Gene3D" id="1.10.8.60">
    <property type="match status" value="1"/>
</dbReference>
<evidence type="ECO:0000313" key="10">
    <source>
        <dbReference type="Proteomes" id="UP001501479"/>
    </source>
</evidence>
<dbReference type="Gene3D" id="3.40.50.300">
    <property type="entry name" value="P-loop containing nucleotide triphosphate hydrolases"/>
    <property type="match status" value="1"/>
</dbReference>
<evidence type="ECO:0000256" key="3">
    <source>
        <dbReference type="ARBA" id="ARBA00023015"/>
    </source>
</evidence>
<name>A0ABP7E9F2_9GAMM</name>
<dbReference type="PROSITE" id="PS50045">
    <property type="entry name" value="SIGMA54_INTERACT_4"/>
    <property type="match status" value="1"/>
</dbReference>
<dbReference type="SUPFAM" id="SSF46689">
    <property type="entry name" value="Homeodomain-like"/>
    <property type="match status" value="1"/>
</dbReference>
<dbReference type="SMART" id="SM00382">
    <property type="entry name" value="AAA"/>
    <property type="match status" value="1"/>
</dbReference>
<evidence type="ECO:0000256" key="2">
    <source>
        <dbReference type="ARBA" id="ARBA00022840"/>
    </source>
</evidence>
<keyword evidence="4" id="KW-0238">DNA-binding</keyword>
<dbReference type="InterPro" id="IPR011006">
    <property type="entry name" value="CheY-like_superfamily"/>
</dbReference>
<dbReference type="InterPro" id="IPR027417">
    <property type="entry name" value="P-loop_NTPase"/>
</dbReference>
<dbReference type="PROSITE" id="PS00676">
    <property type="entry name" value="SIGMA54_INTERACT_2"/>
    <property type="match status" value="1"/>
</dbReference>
<dbReference type="CDD" id="cd00090">
    <property type="entry name" value="HTH_ARSR"/>
    <property type="match status" value="1"/>
</dbReference>
<dbReference type="SUPFAM" id="SSF52172">
    <property type="entry name" value="CheY-like"/>
    <property type="match status" value="1"/>
</dbReference>
<comment type="caution">
    <text evidence="9">The sequence shown here is derived from an EMBL/GenBank/DDBJ whole genome shotgun (WGS) entry which is preliminary data.</text>
</comment>
<gene>
    <name evidence="9" type="ORF">GCM10022421_23590</name>
</gene>
<sequence>MTHDVQPDVVDLLIVEDDSGLQQALQDTLLLAGFSCAAVNSAEAAIVWLQERAARLVITDVQMAGMDGLGLLGWINRRIPGLPVLVITAYAQVAGAVAAMRAGAVDYLAKPFTPDALLAVVSPYVSQHRSCHTSQEAADGGDPVVGDAGSIQLLQLATRVAESGASVMISGPSGTGKEVLARFIHRRSERAEGAFVAINCAAIPENMLEATLFGYEKGAFTGAVQACPGKFEQANGGTLLLDEITEMDLNLQAKLLRVLQEREVERLGGRKTIRLDVRVLATSNRDLRQAVAEGRFREDLYYRLNVFPLHWPALAERPGDIIPLAEYLLQRHARELGRGVLVLNDQAKARLQAWHWPGNVRELGNVIQRALILAHGEVIEAADILLDAASSVALPAAPTASGRGEPDSDLGKELATQEQQLILQALHTHAGSRQQVAEKLGISPRTLRYKLARMRDAGISVPV</sequence>
<dbReference type="SMART" id="SM00448">
    <property type="entry name" value="REC"/>
    <property type="match status" value="1"/>
</dbReference>
<dbReference type="Pfam" id="PF00072">
    <property type="entry name" value="Response_reg"/>
    <property type="match status" value="1"/>
</dbReference>
<dbReference type="Pfam" id="PF02954">
    <property type="entry name" value="HTH_8"/>
    <property type="match status" value="1"/>
</dbReference>
<dbReference type="Proteomes" id="UP001501479">
    <property type="component" value="Unassembled WGS sequence"/>
</dbReference>
<dbReference type="EMBL" id="BAABDS010000036">
    <property type="protein sequence ID" value="GAA3715343.1"/>
    <property type="molecule type" value="Genomic_DNA"/>
</dbReference>
<dbReference type="InterPro" id="IPR002197">
    <property type="entry name" value="HTH_Fis"/>
</dbReference>
<keyword evidence="1" id="KW-0547">Nucleotide-binding</keyword>
<evidence type="ECO:0000259" key="7">
    <source>
        <dbReference type="PROSITE" id="PS50045"/>
    </source>
</evidence>
<evidence type="ECO:0000256" key="6">
    <source>
        <dbReference type="PROSITE-ProRule" id="PRU00169"/>
    </source>
</evidence>
<dbReference type="PROSITE" id="PS50110">
    <property type="entry name" value="RESPONSE_REGULATORY"/>
    <property type="match status" value="1"/>
</dbReference>
<evidence type="ECO:0000313" key="9">
    <source>
        <dbReference type="EMBL" id="GAA3715343.1"/>
    </source>
</evidence>
<keyword evidence="2" id="KW-0067">ATP-binding</keyword>
<dbReference type="InterPro" id="IPR001789">
    <property type="entry name" value="Sig_transdc_resp-reg_receiver"/>
</dbReference>
<dbReference type="Gene3D" id="1.10.10.60">
    <property type="entry name" value="Homeodomain-like"/>
    <property type="match status" value="1"/>
</dbReference>
<dbReference type="InterPro" id="IPR011991">
    <property type="entry name" value="ArsR-like_HTH"/>
</dbReference>
<dbReference type="InterPro" id="IPR003593">
    <property type="entry name" value="AAA+_ATPase"/>
</dbReference>